<feature type="compositionally biased region" description="Polar residues" evidence="1">
    <location>
        <begin position="93"/>
        <end position="102"/>
    </location>
</feature>
<protein>
    <submittedName>
        <fullName evidence="2">Uncharacterized protein</fullName>
    </submittedName>
</protein>
<accession>A0A8E2DM13</accession>
<organism evidence="2 3">
    <name type="scientific">Obba rivulosa</name>
    <dbReference type="NCBI Taxonomy" id="1052685"/>
    <lineage>
        <taxon>Eukaryota</taxon>
        <taxon>Fungi</taxon>
        <taxon>Dikarya</taxon>
        <taxon>Basidiomycota</taxon>
        <taxon>Agaricomycotina</taxon>
        <taxon>Agaricomycetes</taxon>
        <taxon>Polyporales</taxon>
        <taxon>Gelatoporiaceae</taxon>
        <taxon>Obba</taxon>
    </lineage>
</organism>
<feature type="compositionally biased region" description="Basic residues" evidence="1">
    <location>
        <begin position="49"/>
        <end position="67"/>
    </location>
</feature>
<sequence>MSSGPTAEPVSDLLNGVSHSTAPRKRKRDVVPSEVSDNASIMTSEHKGKTTSKKAKSKSKSWKKSKTHDKQSSREKTLTKGAGNHELSESKSDGQSTLCATQEQEHTAKSRTARAHGPRNQTL</sequence>
<dbReference type="EMBL" id="KV722383">
    <property type="protein sequence ID" value="OCH91586.1"/>
    <property type="molecule type" value="Genomic_DNA"/>
</dbReference>
<evidence type="ECO:0000256" key="1">
    <source>
        <dbReference type="SAM" id="MobiDB-lite"/>
    </source>
</evidence>
<name>A0A8E2DM13_9APHY</name>
<evidence type="ECO:0000313" key="3">
    <source>
        <dbReference type="Proteomes" id="UP000250043"/>
    </source>
</evidence>
<evidence type="ECO:0000313" key="2">
    <source>
        <dbReference type="EMBL" id="OCH91586.1"/>
    </source>
</evidence>
<proteinExistence type="predicted"/>
<dbReference type="Proteomes" id="UP000250043">
    <property type="component" value="Unassembled WGS sequence"/>
</dbReference>
<feature type="region of interest" description="Disordered" evidence="1">
    <location>
        <begin position="1"/>
        <end position="123"/>
    </location>
</feature>
<gene>
    <name evidence="2" type="ORF">OBBRIDRAFT_834125</name>
</gene>
<dbReference type="AlphaFoldDB" id="A0A8E2DM13"/>
<feature type="compositionally biased region" description="Basic and acidic residues" evidence="1">
    <location>
        <begin position="68"/>
        <end position="78"/>
    </location>
</feature>
<keyword evidence="3" id="KW-1185">Reference proteome</keyword>
<reference evidence="2 3" key="1">
    <citation type="submission" date="2016-07" db="EMBL/GenBank/DDBJ databases">
        <title>Draft genome of the white-rot fungus Obba rivulosa 3A-2.</title>
        <authorList>
            <consortium name="DOE Joint Genome Institute"/>
            <person name="Miettinen O."/>
            <person name="Riley R."/>
            <person name="Acob R."/>
            <person name="Barry K."/>
            <person name="Cullen D."/>
            <person name="De Vries R."/>
            <person name="Hainaut M."/>
            <person name="Hatakka A."/>
            <person name="Henrissat B."/>
            <person name="Hilden K."/>
            <person name="Kuo R."/>
            <person name="Labutti K."/>
            <person name="Lipzen A."/>
            <person name="Makela M.R."/>
            <person name="Sandor L."/>
            <person name="Spatafora J.W."/>
            <person name="Grigoriev I.V."/>
            <person name="Hibbett D.S."/>
        </authorList>
    </citation>
    <scope>NUCLEOTIDE SEQUENCE [LARGE SCALE GENOMIC DNA]</scope>
    <source>
        <strain evidence="2 3">3A-2</strain>
    </source>
</reference>